<dbReference type="GO" id="GO:0031416">
    <property type="term" value="C:NatB complex"/>
    <property type="evidence" value="ECO:0007669"/>
    <property type="project" value="TreeGrafter"/>
</dbReference>
<evidence type="ECO:0000256" key="1">
    <source>
        <dbReference type="ARBA" id="ARBA00006298"/>
    </source>
</evidence>
<dbReference type="Proteomes" id="UP000002605">
    <property type="component" value="Chromosome 1"/>
</dbReference>
<dbReference type="InterPro" id="IPR019183">
    <property type="entry name" value="NAA25_NatB_aux_su"/>
</dbReference>
<dbReference type="CGD" id="CAL0000169998">
    <property type="gene designation" value="Cd36_00310"/>
</dbReference>
<dbReference type="SUPFAM" id="SSF48452">
    <property type="entry name" value="TPR-like"/>
    <property type="match status" value="1"/>
</dbReference>
<sequence>MATEGDQEIIDFIDQGNYTYAQSLITKKLAKFPQKLLYHVLQNEIHLKIGRRELAINKNLELLNKYPNDPLTIDRLSDFFSRMEMEKESSLVYENAIKKYPISTETLCLSWFEKSIEKCDFKLFNRIFMYLNKTGKSRLHTLWYAFSFHLLLQEGENDKANLYTLLGKKLMEGLQPFENTQEIYVCTLFLNFKEIEQVLHGVTMPLDLELKLLYMKVMKENRNFEALHAYTEKLLFEEKFDDFDTWKLWILSGKEIGRSFEELDQKITSPTRNISLLKIELDILFSKNIETSVENYYKKFNTKLCCYPDLSQYELPTAFIGGLKNTVSNNDNLITVVNNRKFVNQTDNWDIYEKFSAKEGAEYDSNPVNELTLRTIVSDLDSSPQNIIKNIAIIKHLLEQDKYNYKLKLWLMKLYSQLNTNDLIFPVYNGLKIRMTQHETLNYYLTTTNPSKINLDAWVDIFRFYLTSKQEMKESIIQGFDNGVFNKLQGFINFSKRLQNSVSLNFTIAKILQMSTILGTDGYLNYFIHYLKTNEALVISDYTDNRDFKSEWNGLKKIDSISVPVNDSATKLKLLVYSIIFEDQDASKLLKLFNKIISNAKFSAFDSLLYKLYFNLLKIAKTKLNPQETQSLYNYLQKNLKVDKLKILVPENLLSGELTRNLANLVEFIKIVKLLAKRHSSSYMNQLVNLVKPLAKEFKDLKLVQSQHELIDAMDFDLPFAIDISQAKLEIKNSIEDCTVALLNSL</sequence>
<dbReference type="PANTHER" id="PTHR22767">
    <property type="entry name" value="N-TERMINAL ACETYLTRANSFERASE-RELATED"/>
    <property type="match status" value="1"/>
</dbReference>
<dbReference type="KEGG" id="cdu:CD36_00310"/>
<dbReference type="VEuPathDB" id="FungiDB:CD36_00310"/>
<dbReference type="AlphaFoldDB" id="B9W6I9"/>
<dbReference type="HOGENOM" id="CLU_019572_0_0_1"/>
<dbReference type="InterPro" id="IPR011990">
    <property type="entry name" value="TPR-like_helical_dom_sf"/>
</dbReference>
<dbReference type="Pfam" id="PF09797">
    <property type="entry name" value="NatB_MDM20"/>
    <property type="match status" value="1"/>
</dbReference>
<proteinExistence type="inferred from homology"/>
<keyword evidence="4" id="KW-1185">Reference proteome</keyword>
<dbReference type="eggNOG" id="KOG2053">
    <property type="taxonomic scope" value="Eukaryota"/>
</dbReference>
<dbReference type="PANTHER" id="PTHR22767:SF3">
    <property type="entry name" value="N-ALPHA-ACETYLTRANSFERASE 25, NATB AUXILIARY SUBUNIT"/>
    <property type="match status" value="1"/>
</dbReference>
<gene>
    <name evidence="2" type="ordered locus">Cd36_00310</name>
    <name evidence="3" type="ORF">CD36_00310</name>
</gene>
<dbReference type="GO" id="GO:0016740">
    <property type="term" value="F:transferase activity"/>
    <property type="evidence" value="ECO:0007669"/>
    <property type="project" value="UniProtKB-KW"/>
</dbReference>
<reference evidence="3 4" key="1">
    <citation type="journal article" date="2009" name="Genome Res.">
        <title>Comparative genomics of the fungal pathogens Candida dubliniensis and Candida albicans.</title>
        <authorList>
            <person name="Jackson A.P."/>
            <person name="Gamble J.A."/>
            <person name="Yeomans T."/>
            <person name="Moran G.P."/>
            <person name="Saunders D."/>
            <person name="Harris D."/>
            <person name="Aslett M."/>
            <person name="Barrell J.F."/>
            <person name="Butler G."/>
            <person name="Citiulo F."/>
            <person name="Coleman D.C."/>
            <person name="de Groot P.W.J."/>
            <person name="Goodwin T.J."/>
            <person name="Quail M.A."/>
            <person name="McQuillan J."/>
            <person name="Munro C.A."/>
            <person name="Pain A."/>
            <person name="Poulter R.T."/>
            <person name="Rajandream M.A."/>
            <person name="Renauld H."/>
            <person name="Spiering M.J."/>
            <person name="Tivey A."/>
            <person name="Gow N.A.R."/>
            <person name="Barrell B."/>
            <person name="Sullivan D.J."/>
            <person name="Berriman M."/>
        </authorList>
    </citation>
    <scope>NUCLEOTIDE SEQUENCE [LARGE SCALE GENOMIC DNA]</scope>
    <source>
        <strain evidence="4">CD36 / ATCC MYA-646 / CBS 7987 / NCPF 3949 / NRRL Y-17841</strain>
    </source>
</reference>
<evidence type="ECO:0000313" key="4">
    <source>
        <dbReference type="Proteomes" id="UP000002605"/>
    </source>
</evidence>
<dbReference type="GeneID" id="8044242"/>
<dbReference type="OrthoDB" id="1874341at2759"/>
<comment type="similarity">
    <text evidence="1">Belongs to the MDM20/NAA25 family.</text>
</comment>
<dbReference type="RefSeq" id="XP_002416710.1">
    <property type="nucleotide sequence ID" value="XM_002416665.1"/>
</dbReference>
<name>B9W6I9_CANDC</name>
<protein>
    <submittedName>
        <fullName evidence="3">NATB N-terminal acetyltransferase non-catalytic subunit, putative</fullName>
    </submittedName>
</protein>
<evidence type="ECO:0000313" key="3">
    <source>
        <dbReference type="EMBL" id="CAX44293.1"/>
    </source>
</evidence>
<accession>B9W6I9</accession>
<dbReference type="EMBL" id="FM992688">
    <property type="protein sequence ID" value="CAX44293.1"/>
    <property type="molecule type" value="Genomic_DNA"/>
</dbReference>
<organism evidence="3 4">
    <name type="scientific">Candida dubliniensis (strain CD36 / ATCC MYA-646 / CBS 7987 / NCPF 3949 / NRRL Y-17841)</name>
    <name type="common">Yeast</name>
    <dbReference type="NCBI Taxonomy" id="573826"/>
    <lineage>
        <taxon>Eukaryota</taxon>
        <taxon>Fungi</taxon>
        <taxon>Dikarya</taxon>
        <taxon>Ascomycota</taxon>
        <taxon>Saccharomycotina</taxon>
        <taxon>Pichiomycetes</taxon>
        <taxon>Debaryomycetaceae</taxon>
        <taxon>Candida/Lodderomyces clade</taxon>
        <taxon>Candida</taxon>
    </lineage>
</organism>
<evidence type="ECO:0000313" key="2">
    <source>
        <dbReference type="CGD" id="CAL0000169998"/>
    </source>
</evidence>